<dbReference type="AlphaFoldDB" id="A0AAN9FCW3"/>
<name>A0AAN9FCW3_CROPI</name>
<organism evidence="1 2">
    <name type="scientific">Crotalaria pallida</name>
    <name type="common">Smooth rattlebox</name>
    <name type="synonym">Crotalaria striata</name>
    <dbReference type="NCBI Taxonomy" id="3830"/>
    <lineage>
        <taxon>Eukaryota</taxon>
        <taxon>Viridiplantae</taxon>
        <taxon>Streptophyta</taxon>
        <taxon>Embryophyta</taxon>
        <taxon>Tracheophyta</taxon>
        <taxon>Spermatophyta</taxon>
        <taxon>Magnoliopsida</taxon>
        <taxon>eudicotyledons</taxon>
        <taxon>Gunneridae</taxon>
        <taxon>Pentapetalae</taxon>
        <taxon>rosids</taxon>
        <taxon>fabids</taxon>
        <taxon>Fabales</taxon>
        <taxon>Fabaceae</taxon>
        <taxon>Papilionoideae</taxon>
        <taxon>50 kb inversion clade</taxon>
        <taxon>genistoids sensu lato</taxon>
        <taxon>core genistoids</taxon>
        <taxon>Crotalarieae</taxon>
        <taxon>Crotalaria</taxon>
    </lineage>
</organism>
<protein>
    <submittedName>
        <fullName evidence="1">Uncharacterized protein</fullName>
    </submittedName>
</protein>
<dbReference type="Proteomes" id="UP001372338">
    <property type="component" value="Unassembled WGS sequence"/>
</dbReference>
<keyword evidence="2" id="KW-1185">Reference proteome</keyword>
<evidence type="ECO:0000313" key="1">
    <source>
        <dbReference type="EMBL" id="KAK7274022.1"/>
    </source>
</evidence>
<dbReference type="EMBL" id="JAYWIO010000003">
    <property type="protein sequence ID" value="KAK7274022.1"/>
    <property type="molecule type" value="Genomic_DNA"/>
</dbReference>
<reference evidence="1 2" key="1">
    <citation type="submission" date="2024-01" db="EMBL/GenBank/DDBJ databases">
        <title>The genomes of 5 underutilized Papilionoideae crops provide insights into root nodulation and disease resistanc.</title>
        <authorList>
            <person name="Yuan L."/>
        </authorList>
    </citation>
    <scope>NUCLEOTIDE SEQUENCE [LARGE SCALE GENOMIC DNA]</scope>
    <source>
        <strain evidence="1">ZHUSHIDOU_FW_LH</strain>
        <tissue evidence="1">Leaf</tissue>
    </source>
</reference>
<accession>A0AAN9FCW3</accession>
<gene>
    <name evidence="1" type="ORF">RIF29_15092</name>
</gene>
<sequence>MVRLFSPPYWLIISTDSQLLNLSGFDCSSLNDCGTDYREKSQENGISSNKQLNSLKKVFSSICTSTSRAEFGKKCKDQHEFILVTEGLVMKMEGFAIGDFSPSATWLQLLTDLRPKLDRLHQQTDQI</sequence>
<proteinExistence type="predicted"/>
<comment type="caution">
    <text evidence="1">The sequence shown here is derived from an EMBL/GenBank/DDBJ whole genome shotgun (WGS) entry which is preliminary data.</text>
</comment>
<evidence type="ECO:0000313" key="2">
    <source>
        <dbReference type="Proteomes" id="UP001372338"/>
    </source>
</evidence>